<proteinExistence type="predicted"/>
<feature type="signal peptide" evidence="1">
    <location>
        <begin position="1"/>
        <end position="23"/>
    </location>
</feature>
<reference evidence="2" key="2">
    <citation type="journal article" date="2021" name="Syst. Appl. Microbiol.">
        <title>Roseomonas hellenica sp. nov., isolated from roots of wild-growing Alkanna tinctoria.</title>
        <authorList>
            <person name="Rat A."/>
            <person name="Naranjo H.D."/>
            <person name="Lebbe L."/>
            <person name="Cnockaert M."/>
            <person name="Krigas N."/>
            <person name="Grigoriadou K."/>
            <person name="Maloupa E."/>
            <person name="Willems A."/>
        </authorList>
    </citation>
    <scope>NUCLEOTIDE SEQUENCE</scope>
    <source>
        <strain evidence="2">LMG 28251</strain>
    </source>
</reference>
<sequence>MSSRFRLCALIFASIAAPAVGFAQPAPSAEVRMNELGSENARLAQRIGTYDVVLTSWSAPGAEPTTIRAVAERTTVGSILQEVITFPPGPPGSDFRRIDYLSFNRVEGRWKYVSMDARFPVGIMWATSFGRGQDGRFTVVFEPFALAGPGAGVTGQMVSMDQAVIELDADHDAKEQRFMLADGTGVMWLANRYAYTRRR</sequence>
<dbReference type="AlphaFoldDB" id="A0AAF1JX40"/>
<reference evidence="2" key="1">
    <citation type="submission" date="2020-01" db="EMBL/GenBank/DDBJ databases">
        <authorList>
            <person name="Rat A."/>
        </authorList>
    </citation>
    <scope>NUCLEOTIDE SEQUENCE</scope>
    <source>
        <strain evidence="2">LMG 28251</strain>
    </source>
</reference>
<dbReference type="RefSeq" id="WP_211874699.1">
    <property type="nucleotide sequence ID" value="NZ_JAAEDH010000013.1"/>
</dbReference>
<protein>
    <submittedName>
        <fullName evidence="2">DUF1579 domain-containing protein</fullName>
    </submittedName>
</protein>
<evidence type="ECO:0000313" key="3">
    <source>
        <dbReference type="Proteomes" id="UP001196068"/>
    </source>
</evidence>
<dbReference type="Proteomes" id="UP001196068">
    <property type="component" value="Unassembled WGS sequence"/>
</dbReference>
<feature type="chain" id="PRO_5042153762" evidence="1">
    <location>
        <begin position="24"/>
        <end position="199"/>
    </location>
</feature>
<name>A0AAF1JX40_9PROT</name>
<accession>A0AAF1JX40</accession>
<gene>
    <name evidence="2" type="ORF">GXW79_12290</name>
</gene>
<evidence type="ECO:0000313" key="2">
    <source>
        <dbReference type="EMBL" id="MBR0655852.1"/>
    </source>
</evidence>
<keyword evidence="3" id="KW-1185">Reference proteome</keyword>
<dbReference type="EMBL" id="JAAEDH010000013">
    <property type="protein sequence ID" value="MBR0655852.1"/>
    <property type="molecule type" value="Genomic_DNA"/>
</dbReference>
<evidence type="ECO:0000256" key="1">
    <source>
        <dbReference type="SAM" id="SignalP"/>
    </source>
</evidence>
<keyword evidence="1" id="KW-0732">Signal</keyword>
<comment type="caution">
    <text evidence="2">The sequence shown here is derived from an EMBL/GenBank/DDBJ whole genome shotgun (WGS) entry which is preliminary data.</text>
</comment>
<organism evidence="2 3">
    <name type="scientific">Plastoroseomonas arctica</name>
    <dbReference type="NCBI Taxonomy" id="1509237"/>
    <lineage>
        <taxon>Bacteria</taxon>
        <taxon>Pseudomonadati</taxon>
        <taxon>Pseudomonadota</taxon>
        <taxon>Alphaproteobacteria</taxon>
        <taxon>Acetobacterales</taxon>
        <taxon>Acetobacteraceae</taxon>
        <taxon>Plastoroseomonas</taxon>
    </lineage>
</organism>